<dbReference type="GO" id="GO:0005769">
    <property type="term" value="C:early endosome"/>
    <property type="evidence" value="ECO:0007669"/>
    <property type="project" value="TreeGrafter"/>
</dbReference>
<proteinExistence type="predicted"/>
<evidence type="ECO:0000259" key="7">
    <source>
        <dbReference type="PROSITE" id="PS51065"/>
    </source>
</evidence>
<dbReference type="InterPro" id="IPR043136">
    <property type="entry name" value="B30.2/SPRY_sf"/>
</dbReference>
<keyword evidence="2" id="KW-0677">Repeat</keyword>
<feature type="domain" description="RING-type" evidence="6">
    <location>
        <begin position="284"/>
        <end position="323"/>
    </location>
</feature>
<evidence type="ECO:0000259" key="6">
    <source>
        <dbReference type="PROSITE" id="PS50089"/>
    </source>
</evidence>
<dbReference type="InterPro" id="IPR013083">
    <property type="entry name" value="Znf_RING/FYVE/PHD"/>
</dbReference>
<dbReference type="AlphaFoldDB" id="A0A673BVT7"/>
<reference evidence="8" key="2">
    <citation type="submission" date="2025-08" db="UniProtKB">
        <authorList>
            <consortium name="Ensembl"/>
        </authorList>
    </citation>
    <scope>IDENTIFICATION</scope>
</reference>
<dbReference type="PANTHER" id="PTHR12429">
    <property type="entry name" value="NEURALIZED"/>
    <property type="match status" value="1"/>
</dbReference>
<dbReference type="Pfam" id="PF07177">
    <property type="entry name" value="Neuralized"/>
    <property type="match status" value="1"/>
</dbReference>
<dbReference type="GO" id="GO:0008270">
    <property type="term" value="F:zinc ion binding"/>
    <property type="evidence" value="ECO:0007669"/>
    <property type="project" value="UniProtKB-KW"/>
</dbReference>
<protein>
    <recommendedName>
        <fullName evidence="10">Neuralized E3 ubiquitin protein ligase 3</fullName>
    </recommendedName>
</protein>
<gene>
    <name evidence="8" type="primary">LOC115425927</name>
</gene>
<dbReference type="Pfam" id="PF13920">
    <property type="entry name" value="zf-C3HC4_3"/>
    <property type="match status" value="1"/>
</dbReference>
<evidence type="ECO:0000256" key="5">
    <source>
        <dbReference type="PROSITE-ProRule" id="PRU00175"/>
    </source>
</evidence>
<dbReference type="InterPro" id="IPR001841">
    <property type="entry name" value="Znf_RING"/>
</dbReference>
<evidence type="ECO:0000256" key="4">
    <source>
        <dbReference type="ARBA" id="ARBA00022833"/>
    </source>
</evidence>
<accession>A0A673BVT7</accession>
<evidence type="ECO:0008006" key="10">
    <source>
        <dbReference type="Google" id="ProtNLM"/>
    </source>
</evidence>
<dbReference type="Proteomes" id="UP000472271">
    <property type="component" value="Chromosome 9"/>
</dbReference>
<dbReference type="PROSITE" id="PS51065">
    <property type="entry name" value="NHR"/>
    <property type="match status" value="1"/>
</dbReference>
<evidence type="ECO:0000256" key="1">
    <source>
        <dbReference type="ARBA" id="ARBA00022723"/>
    </source>
</evidence>
<name>A0A673BVT7_9TELE</name>
<dbReference type="InterPro" id="IPR037962">
    <property type="entry name" value="Neuralized"/>
</dbReference>
<dbReference type="Gene3D" id="3.30.40.10">
    <property type="entry name" value="Zinc/RING finger domain, C3HC4 (zinc finger)"/>
    <property type="match status" value="1"/>
</dbReference>
<dbReference type="InParanoid" id="A0A673BVT7"/>
<dbReference type="Gene3D" id="2.60.120.920">
    <property type="match status" value="1"/>
</dbReference>
<dbReference type="PROSITE" id="PS50089">
    <property type="entry name" value="ZF_RING_2"/>
    <property type="match status" value="1"/>
</dbReference>
<dbReference type="GO" id="GO:0070086">
    <property type="term" value="P:ubiquitin-dependent endocytosis"/>
    <property type="evidence" value="ECO:0007669"/>
    <property type="project" value="TreeGrafter"/>
</dbReference>
<dbReference type="FunFam" id="2.60.120.920:FF:000005">
    <property type="entry name" value="Putative E3 ubiquitin-protein ligase NEURL1B"/>
    <property type="match status" value="1"/>
</dbReference>
<evidence type="ECO:0000313" key="9">
    <source>
        <dbReference type="Proteomes" id="UP000472271"/>
    </source>
</evidence>
<organism evidence="8 9">
    <name type="scientific">Sphaeramia orbicularis</name>
    <name type="common">orbiculate cardinalfish</name>
    <dbReference type="NCBI Taxonomy" id="375764"/>
    <lineage>
        <taxon>Eukaryota</taxon>
        <taxon>Metazoa</taxon>
        <taxon>Chordata</taxon>
        <taxon>Craniata</taxon>
        <taxon>Vertebrata</taxon>
        <taxon>Euteleostomi</taxon>
        <taxon>Actinopterygii</taxon>
        <taxon>Neopterygii</taxon>
        <taxon>Teleostei</taxon>
        <taxon>Neoteleostei</taxon>
        <taxon>Acanthomorphata</taxon>
        <taxon>Gobiaria</taxon>
        <taxon>Kurtiformes</taxon>
        <taxon>Apogonoidei</taxon>
        <taxon>Apogonidae</taxon>
        <taxon>Apogoninae</taxon>
        <taxon>Sphaeramia</taxon>
    </lineage>
</organism>
<feature type="domain" description="NHR" evidence="7">
    <location>
        <begin position="74"/>
        <end position="228"/>
    </location>
</feature>
<keyword evidence="1" id="KW-0479">Metal-binding</keyword>
<evidence type="ECO:0000256" key="2">
    <source>
        <dbReference type="ARBA" id="ARBA00022737"/>
    </source>
</evidence>
<dbReference type="InterPro" id="IPR006573">
    <property type="entry name" value="NHR_dom"/>
</dbReference>
<sequence length="329" mass="36316">MRLCFDGTCALYLKAVHSHTLPQMKQDTDVSTSSVRYMKKRFLCLFTMGKNRNSNNSGSQLKEPHTCGLSCLGPLTFDTHVGSEVHLSQGGHCAERRKDTFKNGVVFSSRPVKVQERIRLQVGKVVGGWHGALRVGFTTVPPTGRSLPLPCMAIPNLTDTPGHWAAPVDESLCQQGSELQFWVSYGGSIYVSVNGTKRQLLTGVDLSRQLWAMVDVYGQTYSVLLLGSEKRNGFRVRKSCSALPHLSNPDSDKPKGFFPDVPGGESCKWFDTKTPSVRDGKMECVVCMGKEAMITLRPCGHQCLCTLCAYRVLEDFGTCPLCRQNIQSL</sequence>
<keyword evidence="4" id="KW-0862">Zinc</keyword>
<dbReference type="SUPFAM" id="SSF57850">
    <property type="entry name" value="RING/U-box"/>
    <property type="match status" value="1"/>
</dbReference>
<dbReference type="SMART" id="SM00588">
    <property type="entry name" value="NEUZ"/>
    <property type="match status" value="1"/>
</dbReference>
<reference evidence="8" key="3">
    <citation type="submission" date="2025-09" db="UniProtKB">
        <authorList>
            <consortium name="Ensembl"/>
        </authorList>
    </citation>
    <scope>IDENTIFICATION</scope>
</reference>
<reference evidence="8" key="1">
    <citation type="submission" date="2019-06" db="EMBL/GenBank/DDBJ databases">
        <authorList>
            <consortium name="Wellcome Sanger Institute Data Sharing"/>
        </authorList>
    </citation>
    <scope>NUCLEOTIDE SEQUENCE [LARGE SCALE GENOMIC DNA]</scope>
</reference>
<evidence type="ECO:0000313" key="8">
    <source>
        <dbReference type="Ensembl" id="ENSSORP00005046996.1"/>
    </source>
</evidence>
<evidence type="ECO:0000256" key="3">
    <source>
        <dbReference type="ARBA" id="ARBA00022771"/>
    </source>
</evidence>
<keyword evidence="9" id="KW-1185">Reference proteome</keyword>
<dbReference type="GO" id="GO:0061630">
    <property type="term" value="F:ubiquitin protein ligase activity"/>
    <property type="evidence" value="ECO:0007669"/>
    <property type="project" value="TreeGrafter"/>
</dbReference>
<keyword evidence="3 5" id="KW-0863">Zinc-finger</keyword>
<dbReference type="Ensembl" id="ENSSORT00005048167.1">
    <property type="protein sequence ID" value="ENSSORP00005046996.1"/>
    <property type="gene ID" value="ENSSORG00005021508.1"/>
</dbReference>
<dbReference type="PANTHER" id="PTHR12429:SF36">
    <property type="entry name" value="E3 UBIQUITIN-PROTEIN LIGASE NEURL3"/>
    <property type="match status" value="1"/>
</dbReference>